<dbReference type="GO" id="GO:0005524">
    <property type="term" value="F:ATP binding"/>
    <property type="evidence" value="ECO:0007669"/>
    <property type="project" value="UniProtKB-KW"/>
</dbReference>
<dbReference type="Pfam" id="PF02518">
    <property type="entry name" value="HATPase_c"/>
    <property type="match status" value="1"/>
</dbReference>
<accession>A0A1M6G3A8</accession>
<evidence type="ECO:0000313" key="13">
    <source>
        <dbReference type="Proteomes" id="UP000184292"/>
    </source>
</evidence>
<dbReference type="InterPro" id="IPR036097">
    <property type="entry name" value="HisK_dim/P_sf"/>
</dbReference>
<dbReference type="PANTHER" id="PTHR44936">
    <property type="entry name" value="SENSOR PROTEIN CREC"/>
    <property type="match status" value="1"/>
</dbReference>
<keyword evidence="9" id="KW-0067">ATP-binding</keyword>
<proteinExistence type="predicted"/>
<feature type="transmembrane region" description="Helical" evidence="10">
    <location>
        <begin position="54"/>
        <end position="72"/>
    </location>
</feature>
<keyword evidence="7" id="KW-0547">Nucleotide-binding</keyword>
<evidence type="ECO:0000256" key="2">
    <source>
        <dbReference type="ARBA" id="ARBA00004651"/>
    </source>
</evidence>
<dbReference type="SUPFAM" id="SSF55874">
    <property type="entry name" value="ATPase domain of HSP90 chaperone/DNA topoisomerase II/histidine kinase"/>
    <property type="match status" value="1"/>
</dbReference>
<evidence type="ECO:0000256" key="7">
    <source>
        <dbReference type="ARBA" id="ARBA00022741"/>
    </source>
</evidence>
<evidence type="ECO:0000256" key="4">
    <source>
        <dbReference type="ARBA" id="ARBA00022475"/>
    </source>
</evidence>
<dbReference type="PANTHER" id="PTHR44936:SF10">
    <property type="entry name" value="SENSOR PROTEIN RSTB"/>
    <property type="match status" value="1"/>
</dbReference>
<dbReference type="InterPro" id="IPR036890">
    <property type="entry name" value="HATPase_C_sf"/>
</dbReference>
<organism evidence="12 13">
    <name type="scientific">Wenxinia saemankumensis</name>
    <dbReference type="NCBI Taxonomy" id="1447782"/>
    <lineage>
        <taxon>Bacteria</taxon>
        <taxon>Pseudomonadati</taxon>
        <taxon>Pseudomonadota</taxon>
        <taxon>Alphaproteobacteria</taxon>
        <taxon>Rhodobacterales</taxon>
        <taxon>Roseobacteraceae</taxon>
        <taxon>Wenxinia</taxon>
    </lineage>
</organism>
<dbReference type="Proteomes" id="UP000184292">
    <property type="component" value="Unassembled WGS sequence"/>
</dbReference>
<dbReference type="InterPro" id="IPR004358">
    <property type="entry name" value="Sig_transdc_His_kin-like_C"/>
</dbReference>
<dbReference type="InterPro" id="IPR047770">
    <property type="entry name" value="RegB"/>
</dbReference>
<evidence type="ECO:0000256" key="6">
    <source>
        <dbReference type="ARBA" id="ARBA00022679"/>
    </source>
</evidence>
<comment type="subcellular location">
    <subcellularLocation>
        <location evidence="2">Cell membrane</location>
        <topology evidence="2">Multi-pass membrane protein</topology>
    </subcellularLocation>
</comment>
<dbReference type="Gene3D" id="3.30.565.10">
    <property type="entry name" value="Histidine kinase-like ATPase, C-terminal domain"/>
    <property type="match status" value="1"/>
</dbReference>
<dbReference type="RefSeq" id="WP_073331393.1">
    <property type="nucleotide sequence ID" value="NZ_FQYO01000004.1"/>
</dbReference>
<dbReference type="SMART" id="SM00388">
    <property type="entry name" value="HisKA"/>
    <property type="match status" value="1"/>
</dbReference>
<keyword evidence="10" id="KW-0812">Transmembrane</keyword>
<evidence type="ECO:0000256" key="10">
    <source>
        <dbReference type="SAM" id="Phobius"/>
    </source>
</evidence>
<protein>
    <recommendedName>
        <fullName evidence="3">histidine kinase</fullName>
        <ecNumber evidence="3">2.7.13.3</ecNumber>
    </recommendedName>
</protein>
<feature type="transmembrane region" description="Helical" evidence="10">
    <location>
        <begin position="130"/>
        <end position="149"/>
    </location>
</feature>
<dbReference type="STRING" id="1447782.SAMN05444417_2656"/>
<keyword evidence="13" id="KW-1185">Reference proteome</keyword>
<keyword evidence="10" id="KW-1133">Transmembrane helix</keyword>
<keyword evidence="10" id="KW-0472">Membrane</keyword>
<name>A0A1M6G3A8_9RHOB</name>
<gene>
    <name evidence="12" type="ORF">SAMN05444417_2656</name>
</gene>
<evidence type="ECO:0000256" key="8">
    <source>
        <dbReference type="ARBA" id="ARBA00022777"/>
    </source>
</evidence>
<dbReference type="Gene3D" id="1.10.287.130">
    <property type="match status" value="1"/>
</dbReference>
<dbReference type="NCBIfam" id="NF033792">
    <property type="entry name" value="ActS_PrrB_HisK"/>
    <property type="match status" value="1"/>
</dbReference>
<dbReference type="OrthoDB" id="9785252at2"/>
<dbReference type="GO" id="GO:0005886">
    <property type="term" value="C:plasma membrane"/>
    <property type="evidence" value="ECO:0007669"/>
    <property type="project" value="UniProtKB-SubCell"/>
</dbReference>
<keyword evidence="4" id="KW-1003">Cell membrane</keyword>
<evidence type="ECO:0000259" key="11">
    <source>
        <dbReference type="PROSITE" id="PS50109"/>
    </source>
</evidence>
<keyword evidence="5" id="KW-0597">Phosphoprotein</keyword>
<dbReference type="AlphaFoldDB" id="A0A1M6G3A8"/>
<dbReference type="CDD" id="cd00082">
    <property type="entry name" value="HisKA"/>
    <property type="match status" value="1"/>
</dbReference>
<dbReference type="InterPro" id="IPR005467">
    <property type="entry name" value="His_kinase_dom"/>
</dbReference>
<dbReference type="EMBL" id="FQYO01000004">
    <property type="protein sequence ID" value="SHJ04441.1"/>
    <property type="molecule type" value="Genomic_DNA"/>
</dbReference>
<sequence>MDPDPLDAAMPARRSNWLRLQTQVQIRWIALAGQAAAVLVAQQALGIALPVGPIVMTIGSLTLVNLLLWFLWPATRRLTPREATITLLFDVLQLGALLSLTGGLNNPFALLLLAPVTIAATALPGRRAVIVGALGMAIVLALALVHLPLTTRSGRVLDLPPLFRFGFWVALSCGLVFLSLYARQVTTEANAMREALAATQLALAREQKLTDLGGVVAATAHELGTPLATIKLVSTELQRELAGRPDLAEDAALIAQQCDRCRDILRSMGRAGKEDRHTRRAPLETVVRDAAQPHLDRGRNVDFGHGSTTGDQPEIWRRPEIIHGLRNLVQNAVDFAAASVDVETGWDERTLWVRIEDDGPGFPPSVLARIGDPFVRSRRTPDPREGRDGYEGMGLGLFIAKALLERTGADLSFTNACPEGGAIARVAWRRADIEAGPEARSAALGENARLPG</sequence>
<dbReference type="PROSITE" id="PS50109">
    <property type="entry name" value="HIS_KIN"/>
    <property type="match status" value="1"/>
</dbReference>
<dbReference type="EC" id="2.7.13.3" evidence="3"/>
<evidence type="ECO:0000256" key="9">
    <source>
        <dbReference type="ARBA" id="ARBA00022840"/>
    </source>
</evidence>
<dbReference type="NCBIfam" id="NF045988">
    <property type="entry name" value="HisKinRegBRhodob"/>
    <property type="match status" value="1"/>
</dbReference>
<feature type="transmembrane region" description="Helical" evidence="10">
    <location>
        <begin position="161"/>
        <end position="182"/>
    </location>
</feature>
<dbReference type="GO" id="GO:0000155">
    <property type="term" value="F:phosphorelay sensor kinase activity"/>
    <property type="evidence" value="ECO:0007669"/>
    <property type="project" value="InterPro"/>
</dbReference>
<dbReference type="InterPro" id="IPR003661">
    <property type="entry name" value="HisK_dim/P_dom"/>
</dbReference>
<feature type="domain" description="Histidine kinase" evidence="11">
    <location>
        <begin position="218"/>
        <end position="432"/>
    </location>
</feature>
<dbReference type="SUPFAM" id="SSF47384">
    <property type="entry name" value="Homodimeric domain of signal transducing histidine kinase"/>
    <property type="match status" value="1"/>
</dbReference>
<reference evidence="12 13" key="1">
    <citation type="submission" date="2016-11" db="EMBL/GenBank/DDBJ databases">
        <authorList>
            <person name="Jaros S."/>
            <person name="Januszkiewicz K."/>
            <person name="Wedrychowicz H."/>
        </authorList>
    </citation>
    <scope>NUCLEOTIDE SEQUENCE [LARGE SCALE GENOMIC DNA]</scope>
    <source>
        <strain evidence="12 13">DSM 100565</strain>
    </source>
</reference>
<evidence type="ECO:0000256" key="3">
    <source>
        <dbReference type="ARBA" id="ARBA00012438"/>
    </source>
</evidence>
<dbReference type="InterPro" id="IPR050980">
    <property type="entry name" value="2C_sensor_his_kinase"/>
</dbReference>
<keyword evidence="6" id="KW-0808">Transferase</keyword>
<keyword evidence="8 12" id="KW-0418">Kinase</keyword>
<evidence type="ECO:0000256" key="5">
    <source>
        <dbReference type="ARBA" id="ARBA00022553"/>
    </source>
</evidence>
<comment type="catalytic activity">
    <reaction evidence="1">
        <text>ATP + protein L-histidine = ADP + protein N-phospho-L-histidine.</text>
        <dbReference type="EC" id="2.7.13.3"/>
    </reaction>
</comment>
<dbReference type="Pfam" id="PF00512">
    <property type="entry name" value="HisKA"/>
    <property type="match status" value="1"/>
</dbReference>
<dbReference type="PRINTS" id="PR00344">
    <property type="entry name" value="BCTRLSENSOR"/>
</dbReference>
<evidence type="ECO:0000313" key="12">
    <source>
        <dbReference type="EMBL" id="SHJ04441.1"/>
    </source>
</evidence>
<evidence type="ECO:0000256" key="1">
    <source>
        <dbReference type="ARBA" id="ARBA00000085"/>
    </source>
</evidence>
<dbReference type="SMART" id="SM00387">
    <property type="entry name" value="HATPase_c"/>
    <property type="match status" value="1"/>
</dbReference>
<dbReference type="InterPro" id="IPR003594">
    <property type="entry name" value="HATPase_dom"/>
</dbReference>